<dbReference type="InterPro" id="IPR036576">
    <property type="entry name" value="WRKY_dom_sf"/>
</dbReference>
<dbReference type="InterPro" id="IPR003657">
    <property type="entry name" value="WRKY_dom"/>
</dbReference>
<feature type="region of interest" description="Disordered" evidence="6">
    <location>
        <begin position="1"/>
        <end position="38"/>
    </location>
</feature>
<evidence type="ECO:0000256" key="1">
    <source>
        <dbReference type="ARBA" id="ARBA00004123"/>
    </source>
</evidence>
<proteinExistence type="evidence at transcript level"/>
<reference evidence="8" key="1">
    <citation type="journal article" date="2019" name="Int. J. Mol. Sci.">
        <title>Genome-Wide Characterization, Expression Profile Analysis of WRKY Family Genes in Santalum album and Functional Identification of Their Role in Abiotic Stress.</title>
        <authorList>
            <person name="Yan H."/>
            <person name="Li M."/>
            <person name="Xiong Y."/>
            <person name="Wu J."/>
            <person name="Teixeira da Silva J.A."/>
            <person name="Ma G."/>
        </authorList>
    </citation>
    <scope>NUCLEOTIDE SEQUENCE</scope>
</reference>
<evidence type="ECO:0000256" key="4">
    <source>
        <dbReference type="ARBA" id="ARBA00023163"/>
    </source>
</evidence>
<feature type="region of interest" description="Disordered" evidence="6">
    <location>
        <begin position="293"/>
        <end position="316"/>
    </location>
</feature>
<comment type="subcellular location">
    <subcellularLocation>
        <location evidence="1">Nucleus</location>
    </subcellularLocation>
</comment>
<keyword evidence="5" id="KW-0539">Nucleus</keyword>
<protein>
    <submittedName>
        <fullName evidence="8">WRKY transcription factor 62</fullName>
    </submittedName>
</protein>
<feature type="compositionally biased region" description="Low complexity" evidence="6">
    <location>
        <begin position="297"/>
        <end position="312"/>
    </location>
</feature>
<feature type="domain" description="WRKY" evidence="7">
    <location>
        <begin position="182"/>
        <end position="247"/>
    </location>
</feature>
<dbReference type="Pfam" id="PF03106">
    <property type="entry name" value="WRKY"/>
    <property type="match status" value="1"/>
</dbReference>
<dbReference type="GO" id="GO:0043565">
    <property type="term" value="F:sequence-specific DNA binding"/>
    <property type="evidence" value="ECO:0007669"/>
    <property type="project" value="InterPro"/>
</dbReference>
<organism evidence="8">
    <name type="scientific">Santalum album</name>
    <name type="common">Indian sandalwood</name>
    <dbReference type="NCBI Taxonomy" id="35974"/>
    <lineage>
        <taxon>Eukaryota</taxon>
        <taxon>Viridiplantae</taxon>
        <taxon>Streptophyta</taxon>
        <taxon>Embryophyta</taxon>
        <taxon>Tracheophyta</taxon>
        <taxon>Spermatophyta</taxon>
        <taxon>Magnoliopsida</taxon>
        <taxon>eudicotyledons</taxon>
        <taxon>Gunneridae</taxon>
        <taxon>Pentapetalae</taxon>
        <taxon>Santalales</taxon>
        <taxon>Santalaceae</taxon>
        <taxon>Santalum</taxon>
    </lineage>
</organism>
<evidence type="ECO:0000256" key="6">
    <source>
        <dbReference type="SAM" id="MobiDB-lite"/>
    </source>
</evidence>
<dbReference type="EMBL" id="MN335872">
    <property type="protein sequence ID" value="QGQ64085.1"/>
    <property type="molecule type" value="mRNA"/>
</dbReference>
<evidence type="ECO:0000256" key="3">
    <source>
        <dbReference type="ARBA" id="ARBA00023125"/>
    </source>
</evidence>
<dbReference type="GO" id="GO:0005634">
    <property type="term" value="C:nucleus"/>
    <property type="evidence" value="ECO:0007669"/>
    <property type="project" value="UniProtKB-SubCell"/>
</dbReference>
<dbReference type="FunFam" id="2.20.25.80:FF:000003">
    <property type="entry name" value="WRKY transcription factor 57"/>
    <property type="match status" value="1"/>
</dbReference>
<dbReference type="PANTHER" id="PTHR31221">
    <property type="entry name" value="WRKY TRANSCRIPTION FACTOR PROTEIN 1-RELATED"/>
    <property type="match status" value="1"/>
</dbReference>
<name>A0A650C3F5_SANAL</name>
<dbReference type="SMART" id="SM00774">
    <property type="entry name" value="WRKY"/>
    <property type="match status" value="1"/>
</dbReference>
<feature type="compositionally biased region" description="Low complexity" evidence="6">
    <location>
        <begin position="120"/>
        <end position="130"/>
    </location>
</feature>
<keyword evidence="2" id="KW-0805">Transcription regulation</keyword>
<feature type="compositionally biased region" description="Polar residues" evidence="6">
    <location>
        <begin position="108"/>
        <end position="119"/>
    </location>
</feature>
<dbReference type="SUPFAM" id="SSF118290">
    <property type="entry name" value="WRKY DNA-binding domain"/>
    <property type="match status" value="1"/>
</dbReference>
<evidence type="ECO:0000256" key="5">
    <source>
        <dbReference type="ARBA" id="ARBA00023242"/>
    </source>
</evidence>
<dbReference type="Gene3D" id="2.20.25.80">
    <property type="entry name" value="WRKY domain"/>
    <property type="match status" value="1"/>
</dbReference>
<dbReference type="PROSITE" id="PS50811">
    <property type="entry name" value="WRKY"/>
    <property type="match status" value="1"/>
</dbReference>
<feature type="region of interest" description="Disordered" evidence="6">
    <location>
        <begin position="91"/>
        <end position="174"/>
    </location>
</feature>
<evidence type="ECO:0000313" key="8">
    <source>
        <dbReference type="EMBL" id="QGQ64085.1"/>
    </source>
</evidence>
<feature type="compositionally biased region" description="Basic and acidic residues" evidence="6">
    <location>
        <begin position="135"/>
        <end position="161"/>
    </location>
</feature>
<keyword evidence="4" id="KW-0804">Transcription</keyword>
<evidence type="ECO:0000256" key="2">
    <source>
        <dbReference type="ARBA" id="ARBA00023015"/>
    </source>
</evidence>
<dbReference type="PANTHER" id="PTHR31221:SF350">
    <property type="entry name" value="WRKY TRANSCRIPTION FACTOR 48-RELATED"/>
    <property type="match status" value="1"/>
</dbReference>
<dbReference type="AlphaFoldDB" id="A0A650C3F5"/>
<keyword evidence="3" id="KW-0238">DNA-binding</keyword>
<sequence length="341" mass="37133">MTERGNPLENSSYSQLMMIPNSGGGGSGIGSTNNNNNNNNNNSNNSLAFWSIFDVAPCDVGGEFSKGIGGSEFMDLLGIHDFGPSSSSSLFDMFPPHLQELPSPSPTVPESASSEVLNASPNSSSISSSSTELAAADHEHPAKDKPVEEDQEGHNKTEKQLKGKKKNPKRQREPRVAFLTKSEVDHLDDGYRWRKYGQKAVKNSPFPRSYYRCTSLACNVKKRVERSSDDSLTVITTYEGQHTHPSSGLPRVSATSGFPPSPPPGFDAIATTDPSPFVVQPPSSHIHHHQYNDFHGNSSISTTTRSRSNSSSCLGMSRDHGLLEDMIVQMQTEETPKVPRE</sequence>
<dbReference type="GO" id="GO:0003700">
    <property type="term" value="F:DNA-binding transcription factor activity"/>
    <property type="evidence" value="ECO:0007669"/>
    <property type="project" value="InterPro"/>
</dbReference>
<accession>A0A650C3F5</accession>
<dbReference type="InterPro" id="IPR044810">
    <property type="entry name" value="WRKY_plant"/>
</dbReference>
<evidence type="ECO:0000259" key="7">
    <source>
        <dbReference type="PROSITE" id="PS50811"/>
    </source>
</evidence>
<feature type="region of interest" description="Disordered" evidence="6">
    <location>
        <begin position="239"/>
        <end position="270"/>
    </location>
</feature>